<dbReference type="AlphaFoldDB" id="A7VRP9"/>
<keyword evidence="6" id="KW-1133">Transmembrane helix</keyword>
<dbReference type="eggNOG" id="COG1792">
    <property type="taxonomic scope" value="Bacteria"/>
</dbReference>
<evidence type="ECO:0000259" key="7">
    <source>
        <dbReference type="Pfam" id="PF04085"/>
    </source>
</evidence>
<evidence type="ECO:0000256" key="3">
    <source>
        <dbReference type="ARBA" id="ARBA00022960"/>
    </source>
</evidence>
<evidence type="ECO:0000256" key="2">
    <source>
        <dbReference type="ARBA" id="ARBA00013855"/>
    </source>
</evidence>
<accession>A7VRP9</accession>
<evidence type="ECO:0000256" key="4">
    <source>
        <dbReference type="ARBA" id="ARBA00032089"/>
    </source>
</evidence>
<dbReference type="PANTHER" id="PTHR34138:SF1">
    <property type="entry name" value="CELL SHAPE-DETERMINING PROTEIN MREC"/>
    <property type="match status" value="1"/>
</dbReference>
<keyword evidence="6" id="KW-0472">Membrane</keyword>
<reference evidence="9 11" key="3">
    <citation type="submission" date="2017-07" db="EMBL/GenBank/DDBJ databases">
        <title>Prevalence of linear plasmids in Cutibacterium (Propionibacterium) acnes isolates obtained from prostatic tissue.</title>
        <authorList>
            <person name="Davidsson S."/>
            <person name="Carlsson J."/>
            <person name="Molling P."/>
            <person name="Andren O."/>
            <person name="Andersson S.-O."/>
            <person name="Brzuszkiewicz E."/>
            <person name="Poehlein A."/>
            <person name="Al-Zeer M."/>
            <person name="Brinkmann V."/>
            <person name="Scavenius C."/>
            <person name="Nazipi S."/>
            <person name="Soderquist B."/>
            <person name="Bruggemann H."/>
        </authorList>
    </citation>
    <scope>NUCLEOTIDE SEQUENCE [LARGE SCALE GENOMIC DNA]</scope>
    <source>
        <strain evidence="9 11">DSM 753</strain>
    </source>
</reference>
<dbReference type="EMBL" id="ABCB02000017">
    <property type="protein sequence ID" value="EDO61729.1"/>
    <property type="molecule type" value="Genomic_DNA"/>
</dbReference>
<dbReference type="HOGENOM" id="CLU_042663_1_2_9"/>
<name>A7VRP9_9FIRM</name>
<dbReference type="OrthoDB" id="9792313at2"/>
<dbReference type="Proteomes" id="UP000003490">
    <property type="component" value="Unassembled WGS sequence"/>
</dbReference>
<gene>
    <name evidence="8" type="primary">mreC</name>
    <name evidence="9" type="ORF">CH238_13070</name>
    <name evidence="8" type="ORF">CLOLEP_01233</name>
</gene>
<evidence type="ECO:0000256" key="1">
    <source>
        <dbReference type="ARBA" id="ARBA00009369"/>
    </source>
</evidence>
<comment type="similarity">
    <text evidence="1 5">Belongs to the MreC family.</text>
</comment>
<keyword evidence="11" id="KW-1185">Reference proteome</keyword>
<dbReference type="GO" id="GO:0008360">
    <property type="term" value="P:regulation of cell shape"/>
    <property type="evidence" value="ECO:0007669"/>
    <property type="project" value="UniProtKB-KW"/>
</dbReference>
<feature type="domain" description="Rod shape-determining protein MreC beta-barrel core" evidence="7">
    <location>
        <begin position="141"/>
        <end position="290"/>
    </location>
</feature>
<dbReference type="InterPro" id="IPR042177">
    <property type="entry name" value="Cell/Rod_1"/>
</dbReference>
<evidence type="ECO:0000256" key="6">
    <source>
        <dbReference type="SAM" id="Phobius"/>
    </source>
</evidence>
<feature type="transmembrane region" description="Helical" evidence="6">
    <location>
        <begin position="32"/>
        <end position="55"/>
    </location>
</feature>
<protein>
    <recommendedName>
        <fullName evidence="2 5">Cell shape-determining protein MreC</fullName>
    </recommendedName>
    <alternativeName>
        <fullName evidence="4 5">Cell shape protein MreC</fullName>
    </alternativeName>
</protein>
<evidence type="ECO:0000313" key="8">
    <source>
        <dbReference type="EMBL" id="EDO61729.1"/>
    </source>
</evidence>
<dbReference type="GO" id="GO:0005886">
    <property type="term" value="C:plasma membrane"/>
    <property type="evidence" value="ECO:0007669"/>
    <property type="project" value="TreeGrafter"/>
</dbReference>
<reference evidence="8 10" key="1">
    <citation type="submission" date="2007-08" db="EMBL/GenBank/DDBJ databases">
        <title>Draft genome sequence of Clostridium leptum (DSM 753).</title>
        <authorList>
            <person name="Sudarsanam P."/>
            <person name="Ley R."/>
            <person name="Guruge J."/>
            <person name="Turnbaugh P.J."/>
            <person name="Mahowald M."/>
            <person name="Liep D."/>
            <person name="Gordon J."/>
        </authorList>
    </citation>
    <scope>NUCLEOTIDE SEQUENCE [LARGE SCALE GENOMIC DNA]</scope>
    <source>
        <strain evidence="8 10">DSM 753</strain>
    </source>
</reference>
<sequence length="315" mass="33760">MPGAERKKGASGSPVKEVSQVRDFFKSRSFKVLAGVVLVLLGVVLFTAATGRSFLSSLMGFVTTPVQQISSQAAGAAGAVGPSGKTIEELEAENAELKEKLNQMIALTVDYYDIKRENEQNVKYLELKEQKKDYQFALASVIGRDPADLFYGFTIDQGSLSGIEKNDPVITDRGLVGWVSAVYPTYSHVTTILSPETNVSVLDQVTQDTGVAAGSLEYAEAGQVEMRFLTAENKLKAGDIIVTSGVGGVYPGELPVGEVVEKRQEENADSITAVIQPYEDIKTLTNVCVITEFLGQGSTMPEVASPDDSSSQAEE</sequence>
<reference evidence="8 10" key="2">
    <citation type="submission" date="2007-08" db="EMBL/GenBank/DDBJ databases">
        <authorList>
            <person name="Fulton L."/>
            <person name="Clifton S."/>
            <person name="Fulton B."/>
            <person name="Xu J."/>
            <person name="Minx P."/>
            <person name="Pepin K.H."/>
            <person name="Johnson M."/>
            <person name="Thiruvilangam P."/>
            <person name="Bhonagiri V."/>
            <person name="Nash W.E."/>
            <person name="Wang C."/>
            <person name="Mardis E.R."/>
            <person name="Wilson R.K."/>
        </authorList>
    </citation>
    <scope>NUCLEOTIDE SEQUENCE [LARGE SCALE GENOMIC DNA]</scope>
    <source>
        <strain evidence="8 10">DSM 753</strain>
    </source>
</reference>
<dbReference type="InterPro" id="IPR055342">
    <property type="entry name" value="MreC_beta-barrel_core"/>
</dbReference>
<dbReference type="Gene3D" id="2.40.10.350">
    <property type="entry name" value="Rod shape-determining protein MreC, domain 2"/>
    <property type="match status" value="1"/>
</dbReference>
<keyword evidence="3 5" id="KW-0133">Cell shape</keyword>
<organism evidence="8 10">
    <name type="scientific">[Clostridium] leptum DSM 753</name>
    <dbReference type="NCBI Taxonomy" id="428125"/>
    <lineage>
        <taxon>Bacteria</taxon>
        <taxon>Bacillati</taxon>
        <taxon>Bacillota</taxon>
        <taxon>Clostridia</taxon>
        <taxon>Eubacteriales</taxon>
        <taxon>Oscillospiraceae</taxon>
        <taxon>Oscillospiraceae incertae sedis</taxon>
    </lineage>
</organism>
<evidence type="ECO:0000313" key="11">
    <source>
        <dbReference type="Proteomes" id="UP000220611"/>
    </source>
</evidence>
<evidence type="ECO:0000313" key="10">
    <source>
        <dbReference type="Proteomes" id="UP000003490"/>
    </source>
</evidence>
<dbReference type="Pfam" id="PF04085">
    <property type="entry name" value="MreC"/>
    <property type="match status" value="1"/>
</dbReference>
<proteinExistence type="inferred from homology"/>
<keyword evidence="6" id="KW-0812">Transmembrane</keyword>
<comment type="caution">
    <text evidence="8">The sequence shown here is derived from an EMBL/GenBank/DDBJ whole genome shotgun (WGS) entry which is preliminary data.</text>
</comment>
<evidence type="ECO:0000313" key="9">
    <source>
        <dbReference type="EMBL" id="PEQ23631.1"/>
    </source>
</evidence>
<dbReference type="EMBL" id="NOXF01000013">
    <property type="protein sequence ID" value="PEQ23631.1"/>
    <property type="molecule type" value="Genomic_DNA"/>
</dbReference>
<dbReference type="InterPro" id="IPR007221">
    <property type="entry name" value="MreC"/>
</dbReference>
<comment type="function">
    <text evidence="5">Involved in formation and maintenance of cell shape.</text>
</comment>
<dbReference type="Gene3D" id="2.40.10.340">
    <property type="entry name" value="Rod shape-determining protein MreC, domain 1"/>
    <property type="match status" value="1"/>
</dbReference>
<dbReference type="PIRSF" id="PIRSF038471">
    <property type="entry name" value="MreC"/>
    <property type="match status" value="1"/>
</dbReference>
<dbReference type="NCBIfam" id="TIGR00219">
    <property type="entry name" value="mreC"/>
    <property type="match status" value="1"/>
</dbReference>
<evidence type="ECO:0000256" key="5">
    <source>
        <dbReference type="PIRNR" id="PIRNR038471"/>
    </source>
</evidence>
<dbReference type="InterPro" id="IPR042175">
    <property type="entry name" value="Cell/Rod_MreC_2"/>
</dbReference>
<dbReference type="Proteomes" id="UP000220611">
    <property type="component" value="Unassembled WGS sequence"/>
</dbReference>
<dbReference type="PANTHER" id="PTHR34138">
    <property type="entry name" value="CELL SHAPE-DETERMINING PROTEIN MREC"/>
    <property type="match status" value="1"/>
</dbReference>